<dbReference type="HAMAP" id="MF_00338">
    <property type="entry name" value="UPF0145"/>
    <property type="match status" value="1"/>
</dbReference>
<proteinExistence type="inferred from homology"/>
<dbReference type="InterPro" id="IPR002765">
    <property type="entry name" value="UPF0145_YbjQ-like"/>
</dbReference>
<keyword evidence="4" id="KW-1185">Reference proteome</keyword>
<sequence length="104" mass="11139">MIISNTEGLPGREIQEVLGLVRGSTVRARNVGRDFFAGLKNIVGGEIEEYTKLQADAREQALQRMIQDAENLGADAVVNVRFTSSTISQGASEVLAYGTAVKLG</sequence>
<dbReference type="HOGENOM" id="CLU_117144_1_2_10"/>
<dbReference type="KEGG" id="sgn:SGRA_3025"/>
<name>H6KZH7_SAPGL</name>
<evidence type="ECO:0000256" key="1">
    <source>
        <dbReference type="ARBA" id="ARBA00010751"/>
    </source>
</evidence>
<evidence type="ECO:0000313" key="3">
    <source>
        <dbReference type="EMBL" id="AFC25753.1"/>
    </source>
</evidence>
<dbReference type="InterPro" id="IPR035439">
    <property type="entry name" value="UPF0145_dom_sf"/>
</dbReference>
<dbReference type="SUPFAM" id="SSF117782">
    <property type="entry name" value="YbjQ-like"/>
    <property type="match status" value="1"/>
</dbReference>
<comment type="similarity">
    <text evidence="1 2">Belongs to the UPF0145 family.</text>
</comment>
<dbReference type="AlphaFoldDB" id="H6KZH7"/>
<dbReference type="PANTHER" id="PTHR34068">
    <property type="entry name" value="UPF0145 PROTEIN YBJQ"/>
    <property type="match status" value="1"/>
</dbReference>
<protein>
    <recommendedName>
        <fullName evidence="2">UPF0145 protein SGRA_3025</fullName>
    </recommendedName>
</protein>
<dbReference type="EMBL" id="CP002831">
    <property type="protein sequence ID" value="AFC25753.1"/>
    <property type="molecule type" value="Genomic_DNA"/>
</dbReference>
<dbReference type="eggNOG" id="COG0393">
    <property type="taxonomic scope" value="Bacteria"/>
</dbReference>
<reference evidence="3 4" key="1">
    <citation type="journal article" date="2012" name="Stand. Genomic Sci.">
        <title>Complete genome sequencing and analysis of Saprospira grandis str. Lewin, a predatory marine bacterium.</title>
        <authorList>
            <person name="Saw J.H."/>
            <person name="Yuryev A."/>
            <person name="Kanbe M."/>
            <person name="Hou S."/>
            <person name="Young A.G."/>
            <person name="Aizawa S."/>
            <person name="Alam M."/>
        </authorList>
    </citation>
    <scope>NUCLEOTIDE SEQUENCE [LARGE SCALE GENOMIC DNA]</scope>
    <source>
        <strain evidence="3 4">Lewin</strain>
    </source>
</reference>
<dbReference type="Proteomes" id="UP000007519">
    <property type="component" value="Chromosome"/>
</dbReference>
<dbReference type="Gene3D" id="3.30.110.70">
    <property type="entry name" value="Hypothetical protein apc22750. Chain B"/>
    <property type="match status" value="1"/>
</dbReference>
<dbReference type="Pfam" id="PF01906">
    <property type="entry name" value="YbjQ_1"/>
    <property type="match status" value="1"/>
</dbReference>
<organism evidence="3 4">
    <name type="scientific">Saprospira grandis (strain Lewin)</name>
    <dbReference type="NCBI Taxonomy" id="984262"/>
    <lineage>
        <taxon>Bacteria</taxon>
        <taxon>Pseudomonadati</taxon>
        <taxon>Bacteroidota</taxon>
        <taxon>Saprospiria</taxon>
        <taxon>Saprospirales</taxon>
        <taxon>Saprospiraceae</taxon>
        <taxon>Saprospira</taxon>
    </lineage>
</organism>
<dbReference type="PANTHER" id="PTHR34068:SF2">
    <property type="entry name" value="UPF0145 PROTEIN SCO3412"/>
    <property type="match status" value="1"/>
</dbReference>
<dbReference type="RefSeq" id="WP_015693353.1">
    <property type="nucleotide sequence ID" value="NC_016940.1"/>
</dbReference>
<gene>
    <name evidence="3" type="ordered locus">SGRA_3025</name>
</gene>
<evidence type="ECO:0000256" key="2">
    <source>
        <dbReference type="HAMAP-Rule" id="MF_00338"/>
    </source>
</evidence>
<evidence type="ECO:0000313" key="4">
    <source>
        <dbReference type="Proteomes" id="UP000007519"/>
    </source>
</evidence>
<dbReference type="OrthoDB" id="9796448at2"/>
<accession>H6KZH7</accession>